<dbReference type="Proteomes" id="UP001164746">
    <property type="component" value="Chromosome 5"/>
</dbReference>
<dbReference type="EMBL" id="CP111016">
    <property type="protein sequence ID" value="WAR06152.1"/>
    <property type="molecule type" value="Genomic_DNA"/>
</dbReference>
<keyword evidence="3" id="KW-0407">Ion channel</keyword>
<keyword evidence="2 3" id="KW-0472">Membrane</keyword>
<dbReference type="SUPFAM" id="SSF63712">
    <property type="entry name" value="Nicotinic receptor ligand binding domain-like"/>
    <property type="match status" value="1"/>
</dbReference>
<evidence type="ECO:0000313" key="5">
    <source>
        <dbReference type="EMBL" id="WAR06152.1"/>
    </source>
</evidence>
<comment type="subcellular location">
    <subcellularLocation>
        <location evidence="1">Membrane</location>
        <topology evidence="1">Multi-pass membrane protein</topology>
    </subcellularLocation>
</comment>
<keyword evidence="6" id="KW-1185">Reference proteome</keyword>
<dbReference type="PROSITE" id="PS00236">
    <property type="entry name" value="NEUROTR_ION_CHANNEL"/>
    <property type="match status" value="1"/>
</dbReference>
<evidence type="ECO:0000256" key="3">
    <source>
        <dbReference type="RuleBase" id="RU000687"/>
    </source>
</evidence>
<keyword evidence="3" id="KW-0812">Transmembrane</keyword>
<keyword evidence="3" id="KW-1133">Transmembrane helix</keyword>
<feature type="domain" description="Neurotransmitter-gated ion-channel ligand-binding" evidence="4">
    <location>
        <begin position="60"/>
        <end position="280"/>
    </location>
</feature>
<protein>
    <submittedName>
        <fullName evidence="5">ACHAB-like protein</fullName>
    </submittedName>
</protein>
<evidence type="ECO:0000256" key="2">
    <source>
        <dbReference type="ARBA" id="ARBA00023136"/>
    </source>
</evidence>
<dbReference type="PRINTS" id="PR00252">
    <property type="entry name" value="NRIONCHANNEL"/>
</dbReference>
<reference evidence="5" key="1">
    <citation type="submission" date="2022-11" db="EMBL/GenBank/DDBJ databases">
        <title>Centuries of genome instability and evolution in soft-shell clam transmissible cancer (bioRxiv).</title>
        <authorList>
            <person name="Hart S.F.M."/>
            <person name="Yonemitsu M.A."/>
            <person name="Giersch R.M."/>
            <person name="Beal B.F."/>
            <person name="Arriagada G."/>
            <person name="Davis B.W."/>
            <person name="Ostrander E.A."/>
            <person name="Goff S.P."/>
            <person name="Metzger M.J."/>
        </authorList>
    </citation>
    <scope>NUCLEOTIDE SEQUENCE</scope>
    <source>
        <strain evidence="5">MELC-2E11</strain>
        <tissue evidence="5">Siphon/mantle</tissue>
    </source>
</reference>
<keyword evidence="3" id="KW-0406">Ion transport</keyword>
<keyword evidence="3" id="KW-0813">Transport</keyword>
<comment type="similarity">
    <text evidence="3">Belongs to the ligand-gated ion channel (TC 1.A.9) family.</text>
</comment>
<feature type="transmembrane region" description="Helical" evidence="3">
    <location>
        <begin position="283"/>
        <end position="303"/>
    </location>
</feature>
<gene>
    <name evidence="5" type="ORF">MAR_021521</name>
</gene>
<feature type="transmembrane region" description="Helical" evidence="3">
    <location>
        <begin position="315"/>
        <end position="336"/>
    </location>
</feature>
<comment type="caution">
    <text evidence="3">Lacks conserved residue(s) required for the propagation of feature annotation.</text>
</comment>
<evidence type="ECO:0000259" key="4">
    <source>
        <dbReference type="Pfam" id="PF02931"/>
    </source>
</evidence>
<dbReference type="CDD" id="cd18989">
    <property type="entry name" value="LGIC_ECD_cation"/>
    <property type="match status" value="1"/>
</dbReference>
<dbReference type="InterPro" id="IPR006202">
    <property type="entry name" value="Neur_chan_lig-bd"/>
</dbReference>
<dbReference type="Gene3D" id="2.70.170.10">
    <property type="entry name" value="Neurotransmitter-gated ion-channel ligand-binding domain"/>
    <property type="match status" value="1"/>
</dbReference>
<evidence type="ECO:0000256" key="1">
    <source>
        <dbReference type="ARBA" id="ARBA00004141"/>
    </source>
</evidence>
<proteinExistence type="inferred from homology"/>
<organism evidence="5 6">
    <name type="scientific">Mya arenaria</name>
    <name type="common">Soft-shell clam</name>
    <dbReference type="NCBI Taxonomy" id="6604"/>
    <lineage>
        <taxon>Eukaryota</taxon>
        <taxon>Metazoa</taxon>
        <taxon>Spiralia</taxon>
        <taxon>Lophotrochozoa</taxon>
        <taxon>Mollusca</taxon>
        <taxon>Bivalvia</taxon>
        <taxon>Autobranchia</taxon>
        <taxon>Heteroconchia</taxon>
        <taxon>Euheterodonta</taxon>
        <taxon>Imparidentia</taxon>
        <taxon>Neoheterodontei</taxon>
        <taxon>Myida</taxon>
        <taxon>Myoidea</taxon>
        <taxon>Myidae</taxon>
        <taxon>Mya</taxon>
    </lineage>
</organism>
<accession>A0ABY7EB58</accession>
<dbReference type="InterPro" id="IPR006201">
    <property type="entry name" value="Neur_channel"/>
</dbReference>
<feature type="non-terminal residue" evidence="5">
    <location>
        <position position="359"/>
    </location>
</feature>
<dbReference type="Pfam" id="PF02931">
    <property type="entry name" value="Neur_chan_LBD"/>
    <property type="match status" value="1"/>
</dbReference>
<sequence length="359" mass="39691">IDSPSWKKQHGATSGIDRAVYAGKSPLVTDPMSCLHERVTLNPKCRVKRSEGGAQYLGSSRLLQELRTGYERHVPPTRTAASHVSVRVYPSIVRINGLDESREALSATISLSMNWSDQRLTWNPAQYDGVQKLFLPADTIWLPDVGVHNTVDGLISEPSTNHLVEVSHVGQVLMVSVMHVHTYCRMTLTDFPRDVHVCDVIIGSWMYSAKTLILESWNGETVIEQVPVSSDTDDVIPSRDGRSWELLGRAASAIIKLVSYRCCPDEQYVQLTMAMTLRRHAPFLWLAIVVPLLILSLLAALQFTIPAGNTQRPFFVKLAVANVLCASIALCVSLAVSHVTTTSGRQGQRLPPLFAKNEN</sequence>
<dbReference type="InterPro" id="IPR036734">
    <property type="entry name" value="Neur_chan_lig-bd_sf"/>
</dbReference>
<dbReference type="PANTHER" id="PTHR18945">
    <property type="entry name" value="NEUROTRANSMITTER GATED ION CHANNEL"/>
    <property type="match status" value="1"/>
</dbReference>
<dbReference type="InterPro" id="IPR018000">
    <property type="entry name" value="Neurotransmitter_ion_chnl_CS"/>
</dbReference>
<name>A0ABY7EB58_MYAAR</name>
<evidence type="ECO:0000313" key="6">
    <source>
        <dbReference type="Proteomes" id="UP001164746"/>
    </source>
</evidence>